<evidence type="ECO:0000259" key="13">
    <source>
        <dbReference type="PROSITE" id="PS00794"/>
    </source>
</evidence>
<dbReference type="EC" id="2.7.6.3" evidence="3"/>
<dbReference type="PANTHER" id="PTHR43071">
    <property type="entry name" value="2-AMINO-4-HYDROXY-6-HYDROXYMETHYLDIHYDROPTERIDINE PYROPHOSPHOKINASE"/>
    <property type="match status" value="1"/>
</dbReference>
<dbReference type="GO" id="GO:0046656">
    <property type="term" value="P:folic acid biosynthetic process"/>
    <property type="evidence" value="ECO:0007669"/>
    <property type="project" value="UniProtKB-KW"/>
</dbReference>
<dbReference type="Pfam" id="PF01288">
    <property type="entry name" value="HPPK"/>
    <property type="match status" value="1"/>
</dbReference>
<dbReference type="PANTHER" id="PTHR43071:SF1">
    <property type="entry name" value="2-AMINO-4-HYDROXY-6-HYDROXYMETHYLDIHYDROPTERIDINE PYROPHOSPHOKINASE"/>
    <property type="match status" value="1"/>
</dbReference>
<dbReference type="Proteomes" id="UP000270261">
    <property type="component" value="Unassembled WGS sequence"/>
</dbReference>
<reference evidence="14 15" key="1">
    <citation type="submission" date="2018-11" db="EMBL/GenBank/DDBJ databases">
        <title>Genome sequencing of Lautropia sp. KCOM 2505 (= ChDC F240).</title>
        <authorList>
            <person name="Kook J.-K."/>
            <person name="Park S.-N."/>
            <person name="Lim Y.K."/>
        </authorList>
    </citation>
    <scope>NUCLEOTIDE SEQUENCE [LARGE SCALE GENOMIC DNA]</scope>
    <source>
        <strain evidence="14 15">KCOM 2505</strain>
    </source>
</reference>
<keyword evidence="6" id="KW-0547">Nucleotide-binding</keyword>
<dbReference type="CDD" id="cd00483">
    <property type="entry name" value="HPPK"/>
    <property type="match status" value="1"/>
</dbReference>
<evidence type="ECO:0000256" key="7">
    <source>
        <dbReference type="ARBA" id="ARBA00022777"/>
    </source>
</evidence>
<keyword evidence="15" id="KW-1185">Reference proteome</keyword>
<comment type="caution">
    <text evidence="14">The sequence shown here is derived from an EMBL/GenBank/DDBJ whole genome shotgun (WGS) entry which is preliminary data.</text>
</comment>
<evidence type="ECO:0000256" key="11">
    <source>
        <dbReference type="ARBA" id="ARBA00029766"/>
    </source>
</evidence>
<dbReference type="GO" id="GO:0005524">
    <property type="term" value="F:ATP binding"/>
    <property type="evidence" value="ECO:0007669"/>
    <property type="project" value="UniProtKB-KW"/>
</dbReference>
<organism evidence="14 15">
    <name type="scientific">Lautropia dentalis</name>
    <dbReference type="NCBI Taxonomy" id="2490857"/>
    <lineage>
        <taxon>Bacteria</taxon>
        <taxon>Pseudomonadati</taxon>
        <taxon>Pseudomonadota</taxon>
        <taxon>Betaproteobacteria</taxon>
        <taxon>Burkholderiales</taxon>
        <taxon>Burkholderiaceae</taxon>
        <taxon>Lautropia</taxon>
    </lineage>
</organism>
<dbReference type="RefSeq" id="WP_125094320.1">
    <property type="nucleotide sequence ID" value="NZ_RRUE01000001.1"/>
</dbReference>
<evidence type="ECO:0000256" key="9">
    <source>
        <dbReference type="ARBA" id="ARBA00022909"/>
    </source>
</evidence>
<evidence type="ECO:0000256" key="1">
    <source>
        <dbReference type="ARBA" id="ARBA00005051"/>
    </source>
</evidence>
<sequence>MPAHLNTAWIGLGANLPSEAGHPADTLRAALQQLGTLPGITLQAASGLYDSAPVDSSGPWYCNQVVRAGTSLDAPALLAALQGIEQAFGRQRPYRNAPRTLDLDVLLFNDEVRTDTQLTLPHPRLHERLFVLMPLAEIDAALPVPGLGTVAALLERLQATAHGQDCRRMAG</sequence>
<proteinExistence type="inferred from homology"/>
<evidence type="ECO:0000313" key="15">
    <source>
        <dbReference type="Proteomes" id="UP000270261"/>
    </source>
</evidence>
<dbReference type="GO" id="GO:0046654">
    <property type="term" value="P:tetrahydrofolate biosynthetic process"/>
    <property type="evidence" value="ECO:0007669"/>
    <property type="project" value="UniProtKB-UniPathway"/>
</dbReference>
<dbReference type="EMBL" id="RRUE01000001">
    <property type="protein sequence ID" value="RRN44888.1"/>
    <property type="molecule type" value="Genomic_DNA"/>
</dbReference>
<keyword evidence="5 14" id="KW-0808">Transferase</keyword>
<comment type="similarity">
    <text evidence="2">Belongs to the HPPK family.</text>
</comment>
<evidence type="ECO:0000256" key="10">
    <source>
        <dbReference type="ARBA" id="ARBA00029409"/>
    </source>
</evidence>
<evidence type="ECO:0000313" key="14">
    <source>
        <dbReference type="EMBL" id="RRN44888.1"/>
    </source>
</evidence>
<dbReference type="OrthoDB" id="9808041at2"/>
<keyword evidence="7 14" id="KW-0418">Kinase</keyword>
<accession>A0A426FQ92</accession>
<evidence type="ECO:0000256" key="4">
    <source>
        <dbReference type="ARBA" id="ARBA00016218"/>
    </source>
</evidence>
<dbReference type="InterPro" id="IPR035907">
    <property type="entry name" value="Hppk_sf"/>
</dbReference>
<dbReference type="SUPFAM" id="SSF55083">
    <property type="entry name" value="6-hydroxymethyl-7,8-dihydropterin pyrophosphokinase, HPPK"/>
    <property type="match status" value="1"/>
</dbReference>
<evidence type="ECO:0000256" key="5">
    <source>
        <dbReference type="ARBA" id="ARBA00022679"/>
    </source>
</evidence>
<name>A0A426FQ92_9BURK</name>
<dbReference type="Gene3D" id="3.30.70.560">
    <property type="entry name" value="7,8-Dihydro-6-hydroxymethylpterin-pyrophosphokinase HPPK"/>
    <property type="match status" value="1"/>
</dbReference>
<keyword evidence="9" id="KW-0289">Folate biosynthesis</keyword>
<comment type="pathway">
    <text evidence="1">Cofactor biosynthesis; tetrahydrofolate biosynthesis; 2-amino-4-hydroxy-6-hydroxymethyl-7,8-dihydropteridine diphosphate from 7,8-dihydroneopterin triphosphate: step 4/4.</text>
</comment>
<keyword evidence="8" id="KW-0067">ATP-binding</keyword>
<dbReference type="UniPathway" id="UPA00077">
    <property type="reaction ID" value="UER00155"/>
</dbReference>
<evidence type="ECO:0000256" key="2">
    <source>
        <dbReference type="ARBA" id="ARBA00005810"/>
    </source>
</evidence>
<dbReference type="GO" id="GO:0016301">
    <property type="term" value="F:kinase activity"/>
    <property type="evidence" value="ECO:0007669"/>
    <property type="project" value="UniProtKB-KW"/>
</dbReference>
<feature type="domain" description="7,8-dihydro-6-hydroxymethylpterin-pyrophosphokinase" evidence="13">
    <location>
        <begin position="95"/>
        <end position="106"/>
    </location>
</feature>
<dbReference type="PROSITE" id="PS00794">
    <property type="entry name" value="HPPK"/>
    <property type="match status" value="1"/>
</dbReference>
<dbReference type="GO" id="GO:0003848">
    <property type="term" value="F:2-amino-4-hydroxy-6-hydroxymethyldihydropteridine diphosphokinase activity"/>
    <property type="evidence" value="ECO:0007669"/>
    <property type="project" value="UniProtKB-EC"/>
</dbReference>
<evidence type="ECO:0000256" key="6">
    <source>
        <dbReference type="ARBA" id="ARBA00022741"/>
    </source>
</evidence>
<dbReference type="AlphaFoldDB" id="A0A426FQ92"/>
<comment type="function">
    <text evidence="10">Catalyzes the transfer of pyrophosphate from adenosine triphosphate (ATP) to 6-hydroxymethyl-7,8-dihydropterin, an enzymatic step in folate biosynthesis pathway.</text>
</comment>
<evidence type="ECO:0000256" key="3">
    <source>
        <dbReference type="ARBA" id="ARBA00013253"/>
    </source>
</evidence>
<evidence type="ECO:0000256" key="12">
    <source>
        <dbReference type="ARBA" id="ARBA00033413"/>
    </source>
</evidence>
<evidence type="ECO:0000256" key="8">
    <source>
        <dbReference type="ARBA" id="ARBA00022840"/>
    </source>
</evidence>
<gene>
    <name evidence="14" type="primary">folK</name>
    <name evidence="14" type="ORF">EHV23_00975</name>
</gene>
<dbReference type="InterPro" id="IPR000550">
    <property type="entry name" value="Hppk"/>
</dbReference>
<dbReference type="NCBIfam" id="TIGR01498">
    <property type="entry name" value="folK"/>
    <property type="match status" value="1"/>
</dbReference>
<protein>
    <recommendedName>
        <fullName evidence="4">2-amino-4-hydroxy-6-hydroxymethyldihydropteridine pyrophosphokinase</fullName>
        <ecNumber evidence="3">2.7.6.3</ecNumber>
    </recommendedName>
    <alternativeName>
        <fullName evidence="11">6-hydroxymethyl-7,8-dihydropterin pyrophosphokinase</fullName>
    </alternativeName>
    <alternativeName>
        <fullName evidence="12">7,8-dihydro-6-hydroxymethylpterin-pyrophosphokinase</fullName>
    </alternativeName>
</protein>